<organism evidence="2 3">
    <name type="scientific">Vibrio bivalvicida</name>
    <dbReference type="NCBI Taxonomy" id="1276888"/>
    <lineage>
        <taxon>Bacteria</taxon>
        <taxon>Pseudomonadati</taxon>
        <taxon>Pseudomonadota</taxon>
        <taxon>Gammaproteobacteria</taxon>
        <taxon>Vibrionales</taxon>
        <taxon>Vibrionaceae</taxon>
        <taxon>Vibrio</taxon>
        <taxon>Vibrio oreintalis group</taxon>
    </lineage>
</organism>
<dbReference type="Pfam" id="PF13185">
    <property type="entry name" value="GAF_2"/>
    <property type="match status" value="1"/>
</dbReference>
<dbReference type="PROSITE" id="PS51832">
    <property type="entry name" value="HD_GYP"/>
    <property type="match status" value="1"/>
</dbReference>
<dbReference type="Pfam" id="PF13487">
    <property type="entry name" value="HD_5"/>
    <property type="match status" value="1"/>
</dbReference>
<dbReference type="Proteomes" id="UP001569151">
    <property type="component" value="Unassembled WGS sequence"/>
</dbReference>
<protein>
    <submittedName>
        <fullName evidence="2">HD domain-containing phosphohydrolase</fullName>
    </submittedName>
</protein>
<dbReference type="RefSeq" id="WP_371718301.1">
    <property type="nucleotide sequence ID" value="NZ_JBGOOF010000008.1"/>
</dbReference>
<dbReference type="InterPro" id="IPR003607">
    <property type="entry name" value="HD/PDEase_dom"/>
</dbReference>
<dbReference type="SUPFAM" id="SSF55781">
    <property type="entry name" value="GAF domain-like"/>
    <property type="match status" value="1"/>
</dbReference>
<name>A0ABV4MG99_9VIBR</name>
<dbReference type="PANTHER" id="PTHR43155">
    <property type="entry name" value="CYCLIC DI-GMP PHOSPHODIESTERASE PA4108-RELATED"/>
    <property type="match status" value="1"/>
</dbReference>
<reference evidence="2 3" key="1">
    <citation type="submission" date="2024-06" db="EMBL/GenBank/DDBJ databases">
        <authorList>
            <person name="Steensen K."/>
            <person name="Seneca J."/>
            <person name="Bartlau N."/>
            <person name="Yu A.X."/>
            <person name="Polz M.F."/>
        </authorList>
    </citation>
    <scope>NUCLEOTIDE SEQUENCE [LARGE SCALE GENOMIC DNA]</scope>
    <source>
        <strain evidence="2 3">1F146</strain>
    </source>
</reference>
<dbReference type="PANTHER" id="PTHR43155:SF2">
    <property type="entry name" value="CYCLIC DI-GMP PHOSPHODIESTERASE PA4108"/>
    <property type="match status" value="1"/>
</dbReference>
<keyword evidence="3" id="KW-1185">Reference proteome</keyword>
<comment type="caution">
    <text evidence="2">The sequence shown here is derived from an EMBL/GenBank/DDBJ whole genome shotgun (WGS) entry which is preliminary data.</text>
</comment>
<dbReference type="Gene3D" id="1.10.3210.10">
    <property type="entry name" value="Hypothetical protein af1432"/>
    <property type="match status" value="1"/>
</dbReference>
<gene>
    <name evidence="2" type="ORF">ACED39_07215</name>
</gene>
<dbReference type="CDD" id="cd00077">
    <property type="entry name" value="HDc"/>
    <property type="match status" value="1"/>
</dbReference>
<proteinExistence type="predicted"/>
<evidence type="ECO:0000313" key="2">
    <source>
        <dbReference type="EMBL" id="MEZ8208564.1"/>
    </source>
</evidence>
<dbReference type="InterPro" id="IPR003018">
    <property type="entry name" value="GAF"/>
</dbReference>
<dbReference type="SUPFAM" id="SSF109604">
    <property type="entry name" value="HD-domain/PDEase-like"/>
    <property type="match status" value="1"/>
</dbReference>
<evidence type="ECO:0000313" key="3">
    <source>
        <dbReference type="Proteomes" id="UP001569151"/>
    </source>
</evidence>
<feature type="domain" description="HD-GYP" evidence="1">
    <location>
        <begin position="176"/>
        <end position="371"/>
    </location>
</feature>
<dbReference type="EMBL" id="JBGOOS010000007">
    <property type="protein sequence ID" value="MEZ8208564.1"/>
    <property type="molecule type" value="Genomic_DNA"/>
</dbReference>
<evidence type="ECO:0000259" key="1">
    <source>
        <dbReference type="PROSITE" id="PS51832"/>
    </source>
</evidence>
<accession>A0ABV4MG99</accession>
<dbReference type="SMART" id="SM00471">
    <property type="entry name" value="HDc"/>
    <property type="match status" value="1"/>
</dbReference>
<dbReference type="InterPro" id="IPR037522">
    <property type="entry name" value="HD_GYP_dom"/>
</dbReference>
<sequence>MDINELLNREYLTTHDFYRDVIDLFVLEANSEIGYLHFFDASADEIELNVWSTNVLAHCHTSHDTHYPLGSAGIWADSIRLRKPVIHNNYADKHAGLDSLPEGHIALIHHISLPLFDSGNIVAVIGFGRNKSAYQQDDVERFCRWANKIWLQIITKAEAIENSNSVTKADFELHTPYSILIDMLAAISRALEIRDEYTSSHQKNVSYISNLIANDLEMSEHQKEGLVIGALVHDIGKIAIPSQILNKTGQLLPAEYSLLQSHADAGSRIFSHVVFPWPIIEMIEQHHERLDGSGYPRGLKGQQIVMEARVIAVADTFDAMASDRPYRKALGAENALEILNKGRNTLYDPYVVDAFLRCYAEDQTLGGRYTPIEASL</sequence>